<reference evidence="10 11" key="1">
    <citation type="journal article" date="2018" name="BMC Genomics">
        <title>The genome of Naegleria lovaniensis, the basis for a comparative approach to unravel pathogenicity factors of the human pathogenic amoeba N. fowleri.</title>
        <authorList>
            <person name="Liechti N."/>
            <person name="Schurch N."/>
            <person name="Bruggmann R."/>
            <person name="Wittwer M."/>
        </authorList>
    </citation>
    <scope>NUCLEOTIDE SEQUENCE [LARGE SCALE GENOMIC DNA]</scope>
    <source>
        <strain evidence="10 11">ATCC 30569</strain>
    </source>
</reference>
<evidence type="ECO:0000256" key="7">
    <source>
        <dbReference type="ARBA" id="ARBA00023288"/>
    </source>
</evidence>
<dbReference type="SUPFAM" id="SSF52540">
    <property type="entry name" value="P-loop containing nucleoside triphosphate hydrolases"/>
    <property type="match status" value="1"/>
</dbReference>
<dbReference type="SMART" id="SM00173">
    <property type="entry name" value="RAS"/>
    <property type="match status" value="1"/>
</dbReference>
<comment type="similarity">
    <text evidence="1">Belongs to the small GTPase superfamily. Rab family.</text>
</comment>
<name>A0AA88KD88_NAELO</name>
<keyword evidence="5" id="KW-0653">Protein transport</keyword>
<dbReference type="InterPro" id="IPR027417">
    <property type="entry name" value="P-loop_NTPase"/>
</dbReference>
<dbReference type="InterPro" id="IPR005225">
    <property type="entry name" value="Small_GTP-bd"/>
</dbReference>
<dbReference type="PROSITE" id="PS51420">
    <property type="entry name" value="RHO"/>
    <property type="match status" value="1"/>
</dbReference>
<dbReference type="Pfam" id="PF00071">
    <property type="entry name" value="Ras"/>
    <property type="match status" value="1"/>
</dbReference>
<dbReference type="SMART" id="SM00177">
    <property type="entry name" value="ARF"/>
    <property type="match status" value="1"/>
</dbReference>
<gene>
    <name evidence="10" type="ORF">C9374_013625</name>
</gene>
<sequence length="213" mass="24235">MSNKAFDHNFKLVMVGDSATGKSSIITQFTEDEFKEQISPTIGVDFKVKFMTVNKKKVKLTIFDTAGQERFRTLTSSYYRNSHGIILVYDVTRPETFDNLKNWLKECDLYSTFEDCVKLLIGNKIDLKDDRKVTVEQAHNFAKSNNMVYIETSAKTKENVDKAFEEVVYQILNTSNLLESTEPVRNKAQSSDNVNISNTEPNSTDSYGGGCCW</sequence>
<dbReference type="InterPro" id="IPR001806">
    <property type="entry name" value="Small_GTPase"/>
</dbReference>
<dbReference type="PROSITE" id="PS51419">
    <property type="entry name" value="RAB"/>
    <property type="match status" value="1"/>
</dbReference>
<accession>A0AA88KD88</accession>
<keyword evidence="8" id="KW-0636">Prenylation</keyword>
<evidence type="ECO:0000313" key="10">
    <source>
        <dbReference type="EMBL" id="KAG2372724.1"/>
    </source>
</evidence>
<dbReference type="NCBIfam" id="TIGR00231">
    <property type="entry name" value="small_GTP"/>
    <property type="match status" value="1"/>
</dbReference>
<dbReference type="GO" id="GO:0015031">
    <property type="term" value="P:protein transport"/>
    <property type="evidence" value="ECO:0007669"/>
    <property type="project" value="UniProtKB-KW"/>
</dbReference>
<comment type="caution">
    <text evidence="10">The sequence shown here is derived from an EMBL/GenBank/DDBJ whole genome shotgun (WGS) entry which is preliminary data.</text>
</comment>
<dbReference type="GO" id="GO:0003924">
    <property type="term" value="F:GTPase activity"/>
    <property type="evidence" value="ECO:0007669"/>
    <property type="project" value="InterPro"/>
</dbReference>
<dbReference type="AlphaFoldDB" id="A0AA88KD88"/>
<dbReference type="PRINTS" id="PR00449">
    <property type="entry name" value="RASTRNSFRMNG"/>
</dbReference>
<dbReference type="RefSeq" id="XP_044541899.1">
    <property type="nucleotide sequence ID" value="XM_044689522.1"/>
</dbReference>
<dbReference type="SMART" id="SM00175">
    <property type="entry name" value="RAB"/>
    <property type="match status" value="1"/>
</dbReference>
<keyword evidence="6" id="KW-0342">GTP-binding</keyword>
<dbReference type="Proteomes" id="UP000816034">
    <property type="component" value="Unassembled WGS sequence"/>
</dbReference>
<evidence type="ECO:0000256" key="2">
    <source>
        <dbReference type="ARBA" id="ARBA00022448"/>
    </source>
</evidence>
<keyword evidence="7" id="KW-0449">Lipoprotein</keyword>
<evidence type="ECO:0000256" key="1">
    <source>
        <dbReference type="ARBA" id="ARBA00006270"/>
    </source>
</evidence>
<dbReference type="FunFam" id="3.40.50.300:FF:001312">
    <property type="entry name" value="Ras-related protein Rab-18"/>
    <property type="match status" value="1"/>
</dbReference>
<dbReference type="PANTHER" id="PTHR47977">
    <property type="entry name" value="RAS-RELATED PROTEIN RAB"/>
    <property type="match status" value="1"/>
</dbReference>
<keyword evidence="3" id="KW-0488">Methylation</keyword>
<dbReference type="PROSITE" id="PS51421">
    <property type="entry name" value="RAS"/>
    <property type="match status" value="1"/>
</dbReference>
<dbReference type="InterPro" id="IPR050227">
    <property type="entry name" value="Rab"/>
</dbReference>
<evidence type="ECO:0000313" key="11">
    <source>
        <dbReference type="Proteomes" id="UP000816034"/>
    </source>
</evidence>
<keyword evidence="2" id="KW-0813">Transport</keyword>
<evidence type="ECO:0008006" key="12">
    <source>
        <dbReference type="Google" id="ProtNLM"/>
    </source>
</evidence>
<dbReference type="EMBL" id="PYSW02000069">
    <property type="protein sequence ID" value="KAG2372724.1"/>
    <property type="molecule type" value="Genomic_DNA"/>
</dbReference>
<evidence type="ECO:0000256" key="4">
    <source>
        <dbReference type="ARBA" id="ARBA00022741"/>
    </source>
</evidence>
<dbReference type="PROSITE" id="PS51417">
    <property type="entry name" value="ARF"/>
    <property type="match status" value="1"/>
</dbReference>
<evidence type="ECO:0000256" key="8">
    <source>
        <dbReference type="ARBA" id="ARBA00023289"/>
    </source>
</evidence>
<feature type="region of interest" description="Disordered" evidence="9">
    <location>
        <begin position="185"/>
        <end position="213"/>
    </location>
</feature>
<dbReference type="GO" id="GO:0005525">
    <property type="term" value="F:GTP binding"/>
    <property type="evidence" value="ECO:0007669"/>
    <property type="project" value="UniProtKB-KW"/>
</dbReference>
<dbReference type="Gene3D" id="3.40.50.300">
    <property type="entry name" value="P-loop containing nucleotide triphosphate hydrolases"/>
    <property type="match status" value="1"/>
</dbReference>
<dbReference type="SMART" id="SM00174">
    <property type="entry name" value="RHO"/>
    <property type="match status" value="1"/>
</dbReference>
<dbReference type="GeneID" id="68106078"/>
<evidence type="ECO:0000256" key="6">
    <source>
        <dbReference type="ARBA" id="ARBA00023134"/>
    </source>
</evidence>
<evidence type="ECO:0000256" key="9">
    <source>
        <dbReference type="SAM" id="MobiDB-lite"/>
    </source>
</evidence>
<dbReference type="SMART" id="SM00176">
    <property type="entry name" value="RAN"/>
    <property type="match status" value="1"/>
</dbReference>
<evidence type="ECO:0000256" key="5">
    <source>
        <dbReference type="ARBA" id="ARBA00022927"/>
    </source>
</evidence>
<proteinExistence type="inferred from homology"/>
<protein>
    <recommendedName>
        <fullName evidence="12">Rab family small GTPase</fullName>
    </recommendedName>
</protein>
<feature type="compositionally biased region" description="Polar residues" evidence="9">
    <location>
        <begin position="187"/>
        <end position="206"/>
    </location>
</feature>
<evidence type="ECO:0000256" key="3">
    <source>
        <dbReference type="ARBA" id="ARBA00022481"/>
    </source>
</evidence>
<keyword evidence="11" id="KW-1185">Reference proteome</keyword>
<keyword evidence="4" id="KW-0547">Nucleotide-binding</keyword>
<organism evidence="10 11">
    <name type="scientific">Naegleria lovaniensis</name>
    <name type="common">Amoeba</name>
    <dbReference type="NCBI Taxonomy" id="51637"/>
    <lineage>
        <taxon>Eukaryota</taxon>
        <taxon>Discoba</taxon>
        <taxon>Heterolobosea</taxon>
        <taxon>Tetramitia</taxon>
        <taxon>Eutetramitia</taxon>
        <taxon>Vahlkampfiidae</taxon>
        <taxon>Naegleria</taxon>
    </lineage>
</organism>